<evidence type="ECO:0000313" key="1">
    <source>
        <dbReference type="EMBL" id="KFI69517.1"/>
    </source>
</evidence>
<dbReference type="AlphaFoldDB" id="A0A087BER7"/>
<dbReference type="STRING" id="1692.BMAGN_1231"/>
<protein>
    <submittedName>
        <fullName evidence="1">Uncharacterized protein</fullName>
    </submittedName>
</protein>
<organism evidence="1 2">
    <name type="scientific">Bifidobacterium magnum</name>
    <dbReference type="NCBI Taxonomy" id="1692"/>
    <lineage>
        <taxon>Bacteria</taxon>
        <taxon>Bacillati</taxon>
        <taxon>Actinomycetota</taxon>
        <taxon>Actinomycetes</taxon>
        <taxon>Bifidobacteriales</taxon>
        <taxon>Bifidobacteriaceae</taxon>
        <taxon>Bifidobacterium</taxon>
    </lineage>
</organism>
<sequence>MRPYPQIITALEEARHDRRCAIANSAKLQSAVHRREQTGELVCPLPHLFCETQSWARLTPSQQVQYMAKALCILDADLIFAGPTAAQLYGWEVPFSAHRRGLFTVCSSAHPASRASIVQLNKGAWRVIPIASDGEHIDERNGCHVTQAARTLVDCALLLPFVLALVVWDSAFRLTQVSATDVLRAGQRLRGARERIDRLLEYTDPRSDNGGESFTRAVMIEQGFQIPELQVWYPENGNSGAHRRIRVDFRWKIVGRDGSQRVVVGELDGREKYENPEMTHGRSAIHVAHDESQRERELYDCHVDTIVRFDFSEVKARQPFITKLMKAGIPRFYRGERNKRCAETVVFPHIDKVNE</sequence>
<dbReference type="Proteomes" id="UP000029052">
    <property type="component" value="Unassembled WGS sequence"/>
</dbReference>
<dbReference type="EMBL" id="JGZB01000001">
    <property type="protein sequence ID" value="KFI69517.1"/>
    <property type="molecule type" value="Genomic_DNA"/>
</dbReference>
<dbReference type="eggNOG" id="COG5340">
    <property type="taxonomic scope" value="Bacteria"/>
</dbReference>
<keyword evidence="2" id="KW-1185">Reference proteome</keyword>
<name>A0A087BER7_9BIFI</name>
<proteinExistence type="predicted"/>
<reference evidence="1 2" key="1">
    <citation type="submission" date="2014-03" db="EMBL/GenBank/DDBJ databases">
        <title>Genomics of Bifidobacteria.</title>
        <authorList>
            <person name="Ventura M."/>
            <person name="Milani C."/>
            <person name="Lugli G.A."/>
        </authorList>
    </citation>
    <scope>NUCLEOTIDE SEQUENCE [LARGE SCALE GENOMIC DNA]</scope>
    <source>
        <strain evidence="1 2">LMG 11591</strain>
    </source>
</reference>
<gene>
    <name evidence="1" type="ORF">BMAGN_1231</name>
</gene>
<evidence type="ECO:0000313" key="2">
    <source>
        <dbReference type="Proteomes" id="UP000029052"/>
    </source>
</evidence>
<comment type="caution">
    <text evidence="1">The sequence shown here is derived from an EMBL/GenBank/DDBJ whole genome shotgun (WGS) entry which is preliminary data.</text>
</comment>
<accession>A0A087BER7</accession>